<dbReference type="PANTHER" id="PTHR36337:SF1">
    <property type="entry name" value="OBSCURIN-LIKE PROTEIN"/>
    <property type="match status" value="1"/>
</dbReference>
<gene>
    <name evidence="1" type="ORF">TRIUR3_18033</name>
</gene>
<dbReference type="PANTHER" id="PTHR36337">
    <property type="entry name" value="OBSCURIN-LIKE PROTEIN"/>
    <property type="match status" value="1"/>
</dbReference>
<dbReference type="OMA" id="ATLFCIH"/>
<accession>M7ZM84</accession>
<sequence>MEQTSETSDGIDHLALAGIGHALACADELHFGRILVSLVRICGRIGDVGVAVRVLKLVDWLVSGFVESRRMRKVQVLFEVISPEKCESEGYVLFPAVMAACGGLRALRVASVRHRLDFAPRLKEAPERTIRFAARRAAVEGRPDDDQRHVLLQCVALGLTQCGPVASNDSVLRCVLMALLEELLPLPRLLRISVKSPDENSAELAKNQVMQHQDSVLFKEAGPVTGVLCNQYSFADEKTKDYVETRVCEYAQELYHHLRAAVLLHQAKRNGLLAEIDKIAEAAFFMIVSFAAEVAKHRLDANSSGGFQPEVAVRILVEFSCVEHLRRLRLPEYTEAIRRAVVVNQDNAAASALFVESMPSCAELTTKPDLLTGTRYICYTDEGLFGTAPLHKSTLEQIHLGVAASPKSSLSCLASSFKNEKIWWAYPGVTPFDGLASGVAALVRHLPAKSPAILFCIHSLVVKAKDLCSTAMIQDRSLWRSWEESTEPCKKILDLLLRLIFLADIQSFSYLLKELAEFVTSLPKEGQDVLLDDMHAHVAESDDVVRKPVLVSWLQSLSYISSQADVRESRNNAKNARSAGGVELSLNRTIARL</sequence>
<proteinExistence type="predicted"/>
<protein>
    <submittedName>
        <fullName evidence="1">Uncharacterized protein</fullName>
    </submittedName>
</protein>
<dbReference type="STRING" id="4572.M7ZM84"/>
<dbReference type="eggNOG" id="ENOG502QSMU">
    <property type="taxonomic scope" value="Eukaryota"/>
</dbReference>
<evidence type="ECO:0000313" key="1">
    <source>
        <dbReference type="EMBL" id="EMS64348.1"/>
    </source>
</evidence>
<organism evidence="1">
    <name type="scientific">Triticum urartu</name>
    <name type="common">Red wild einkorn</name>
    <name type="synonym">Crithodium urartu</name>
    <dbReference type="NCBI Taxonomy" id="4572"/>
    <lineage>
        <taxon>Eukaryota</taxon>
        <taxon>Viridiplantae</taxon>
        <taxon>Streptophyta</taxon>
        <taxon>Embryophyta</taxon>
        <taxon>Tracheophyta</taxon>
        <taxon>Spermatophyta</taxon>
        <taxon>Magnoliopsida</taxon>
        <taxon>Liliopsida</taxon>
        <taxon>Poales</taxon>
        <taxon>Poaceae</taxon>
        <taxon>BOP clade</taxon>
        <taxon>Pooideae</taxon>
        <taxon>Triticodae</taxon>
        <taxon>Triticeae</taxon>
        <taxon>Triticinae</taxon>
        <taxon>Triticum</taxon>
    </lineage>
</organism>
<dbReference type="EMBL" id="KD057178">
    <property type="protein sequence ID" value="EMS64348.1"/>
    <property type="molecule type" value="Genomic_DNA"/>
</dbReference>
<reference evidence="1" key="1">
    <citation type="journal article" date="2013" name="Nature">
        <title>Draft genome of the wheat A-genome progenitor Triticum urartu.</title>
        <authorList>
            <person name="Ling H.Q."/>
            <person name="Zhao S."/>
            <person name="Liu D."/>
            <person name="Wang J."/>
            <person name="Sun H."/>
            <person name="Zhang C."/>
            <person name="Fan H."/>
            <person name="Li D."/>
            <person name="Dong L."/>
            <person name="Tao Y."/>
            <person name="Gao C."/>
            <person name="Wu H."/>
            <person name="Li Y."/>
            <person name="Cui Y."/>
            <person name="Guo X."/>
            <person name="Zheng S."/>
            <person name="Wang B."/>
            <person name="Yu K."/>
            <person name="Liang Q."/>
            <person name="Yang W."/>
            <person name="Lou X."/>
            <person name="Chen J."/>
            <person name="Feng M."/>
            <person name="Jian J."/>
            <person name="Zhang X."/>
            <person name="Luo G."/>
            <person name="Jiang Y."/>
            <person name="Liu J."/>
            <person name="Wang Z."/>
            <person name="Sha Y."/>
            <person name="Zhang B."/>
            <person name="Wu H."/>
            <person name="Tang D."/>
            <person name="Shen Q."/>
            <person name="Xue P."/>
            <person name="Zou S."/>
            <person name="Wang X."/>
            <person name="Liu X."/>
            <person name="Wang F."/>
            <person name="Yang Y."/>
            <person name="An X."/>
            <person name="Dong Z."/>
            <person name="Zhang K."/>
            <person name="Zhang X."/>
            <person name="Luo M.C."/>
            <person name="Dvorak J."/>
            <person name="Tong Y."/>
            <person name="Wang J."/>
            <person name="Yang H."/>
            <person name="Li Z."/>
            <person name="Wang D."/>
            <person name="Zhang A."/>
            <person name="Wang J."/>
        </authorList>
    </citation>
    <scope>NUCLEOTIDE SEQUENCE</scope>
</reference>
<name>M7ZM84_TRIUA</name>
<dbReference type="AlphaFoldDB" id="M7ZM84"/>